<protein>
    <submittedName>
        <fullName evidence="1">Uncharacterized protein</fullName>
    </submittedName>
</protein>
<reference evidence="1 2" key="1">
    <citation type="submission" date="2020-01" db="EMBL/GenBank/DDBJ databases">
        <authorList>
            <person name="Gupta K D."/>
        </authorList>
    </citation>
    <scope>NUCLEOTIDE SEQUENCE [LARGE SCALE GENOMIC DNA]</scope>
</reference>
<name>A0A8S0W3Q2_CYCAE</name>
<accession>A0A8S0W3Q2</accession>
<proteinExistence type="predicted"/>
<evidence type="ECO:0000313" key="1">
    <source>
        <dbReference type="EMBL" id="CAA7268965.1"/>
    </source>
</evidence>
<dbReference type="AlphaFoldDB" id="A0A8S0W3Q2"/>
<organism evidence="1 2">
    <name type="scientific">Cyclocybe aegerita</name>
    <name type="common">Black poplar mushroom</name>
    <name type="synonym">Agrocybe aegerita</name>
    <dbReference type="NCBI Taxonomy" id="1973307"/>
    <lineage>
        <taxon>Eukaryota</taxon>
        <taxon>Fungi</taxon>
        <taxon>Dikarya</taxon>
        <taxon>Basidiomycota</taxon>
        <taxon>Agaricomycotina</taxon>
        <taxon>Agaricomycetes</taxon>
        <taxon>Agaricomycetidae</taxon>
        <taxon>Agaricales</taxon>
        <taxon>Agaricineae</taxon>
        <taxon>Bolbitiaceae</taxon>
        <taxon>Cyclocybe</taxon>
    </lineage>
</organism>
<dbReference type="Proteomes" id="UP000467700">
    <property type="component" value="Unassembled WGS sequence"/>
</dbReference>
<sequence>MDPQAKTQTSCIGKSFNRRRQGEALAGLLTEINPSWMIYEIANVVQSRRRNLIPFLAPYVNATPPNLDAYSKLARRSSLACSFQPTRIVALSLYDSDATALGSHQPSTISYGNYICTSFDLETPVAETKVVLQVLEPVHVL</sequence>
<dbReference type="EMBL" id="CACVBS010000072">
    <property type="protein sequence ID" value="CAA7268965.1"/>
    <property type="molecule type" value="Genomic_DNA"/>
</dbReference>
<gene>
    <name evidence="1" type="ORF">AAE3_LOCUS11202</name>
</gene>
<comment type="caution">
    <text evidence="1">The sequence shown here is derived from an EMBL/GenBank/DDBJ whole genome shotgun (WGS) entry which is preliminary data.</text>
</comment>
<keyword evidence="2" id="KW-1185">Reference proteome</keyword>
<evidence type="ECO:0000313" key="2">
    <source>
        <dbReference type="Proteomes" id="UP000467700"/>
    </source>
</evidence>